<evidence type="ECO:0000256" key="3">
    <source>
        <dbReference type="SAM" id="MobiDB-lite"/>
    </source>
</evidence>
<dbReference type="Proteomes" id="UP000807306">
    <property type="component" value="Unassembled WGS sequence"/>
</dbReference>
<dbReference type="PROSITE" id="PS00211">
    <property type="entry name" value="ABC_TRANSPORTER_1"/>
    <property type="match status" value="1"/>
</dbReference>
<dbReference type="Gene3D" id="3.40.50.300">
    <property type="entry name" value="P-loop containing nucleotide triphosphate hydrolases"/>
    <property type="match status" value="1"/>
</dbReference>
<protein>
    <submittedName>
        <fullName evidence="5">P-loop containing nucleoside triphosphate hydrolase protein</fullName>
    </submittedName>
</protein>
<keyword evidence="6" id="KW-1185">Reference proteome</keyword>
<dbReference type="GO" id="GO:0005524">
    <property type="term" value="F:ATP binding"/>
    <property type="evidence" value="ECO:0007669"/>
    <property type="project" value="UniProtKB-KW"/>
</dbReference>
<keyword evidence="5" id="KW-0378">Hydrolase</keyword>
<dbReference type="PROSITE" id="PS50893">
    <property type="entry name" value="ABC_TRANSPORTER_2"/>
    <property type="match status" value="1"/>
</dbReference>
<accession>A0A9P6EQE7</accession>
<feature type="compositionally biased region" description="Low complexity" evidence="3">
    <location>
        <begin position="250"/>
        <end position="261"/>
    </location>
</feature>
<evidence type="ECO:0000313" key="6">
    <source>
        <dbReference type="Proteomes" id="UP000807306"/>
    </source>
</evidence>
<reference evidence="5" key="1">
    <citation type="submission" date="2020-11" db="EMBL/GenBank/DDBJ databases">
        <authorList>
            <consortium name="DOE Joint Genome Institute"/>
            <person name="Ahrendt S."/>
            <person name="Riley R."/>
            <person name="Andreopoulos W."/>
            <person name="Labutti K."/>
            <person name="Pangilinan J."/>
            <person name="Ruiz-Duenas F.J."/>
            <person name="Barrasa J.M."/>
            <person name="Sanchez-Garcia M."/>
            <person name="Camarero S."/>
            <person name="Miyauchi S."/>
            <person name="Serrano A."/>
            <person name="Linde D."/>
            <person name="Babiker R."/>
            <person name="Drula E."/>
            <person name="Ayuso-Fernandez I."/>
            <person name="Pacheco R."/>
            <person name="Padilla G."/>
            <person name="Ferreira P."/>
            <person name="Barriuso J."/>
            <person name="Kellner H."/>
            <person name="Castanera R."/>
            <person name="Alfaro M."/>
            <person name="Ramirez L."/>
            <person name="Pisabarro A.G."/>
            <person name="Kuo A."/>
            <person name="Tritt A."/>
            <person name="Lipzen A."/>
            <person name="He G."/>
            <person name="Yan M."/>
            <person name="Ng V."/>
            <person name="Cullen D."/>
            <person name="Martin F."/>
            <person name="Rosso M.-N."/>
            <person name="Henrissat B."/>
            <person name="Hibbett D."/>
            <person name="Martinez A.T."/>
            <person name="Grigoriev I.V."/>
        </authorList>
    </citation>
    <scope>NUCLEOTIDE SEQUENCE</scope>
    <source>
        <strain evidence="5">CBS 506.95</strain>
    </source>
</reference>
<dbReference type="InterPro" id="IPR003593">
    <property type="entry name" value="AAA+_ATPase"/>
</dbReference>
<feature type="domain" description="ABC transporter" evidence="4">
    <location>
        <begin position="6"/>
        <end position="248"/>
    </location>
</feature>
<comment type="caution">
    <text evidence="5">The sequence shown here is derived from an EMBL/GenBank/DDBJ whole genome shotgun (WGS) entry which is preliminary data.</text>
</comment>
<dbReference type="Pfam" id="PF00005">
    <property type="entry name" value="ABC_tran"/>
    <property type="match status" value="1"/>
</dbReference>
<evidence type="ECO:0000259" key="4">
    <source>
        <dbReference type="PROSITE" id="PS50893"/>
    </source>
</evidence>
<dbReference type="InterPro" id="IPR027417">
    <property type="entry name" value="P-loop_NTPase"/>
</dbReference>
<dbReference type="OrthoDB" id="6593433at2759"/>
<evidence type="ECO:0000256" key="2">
    <source>
        <dbReference type="ARBA" id="ARBA00022840"/>
    </source>
</evidence>
<proteinExistence type="predicted"/>
<name>A0A9P6EQE7_9AGAR</name>
<dbReference type="SUPFAM" id="SSF52540">
    <property type="entry name" value="P-loop containing nucleoside triphosphate hydrolases"/>
    <property type="match status" value="1"/>
</dbReference>
<sequence length="261" mass="28237">MAEPVLELKNVTRYVNEGCNIFSDISFVVNEGDIVVLQGRSGSGKSTLLKCVAHLTLHKGECLYRGSSPTTYGITSYRTKVLYVPQRSSLLPGSPHDFLTTITSLAAHKSTSRETPQDVFKRGLDISEQWGVDPELWARSWINLSGGESQRILMAAALALDTAEVLLLDEPTSALDSETSSMVESYLIDCVKNQGSSLKAIVWVTHSPEQSRRVGTRFIYLSAGGCYESDDPSALSHSTSGLPSTPKLHSSAPSISSSRPA</sequence>
<dbReference type="AlphaFoldDB" id="A0A9P6EQE7"/>
<dbReference type="PANTHER" id="PTHR43119">
    <property type="entry name" value="ABC TRANSPORT PROTEIN ATP-BINDING COMPONENT-RELATED"/>
    <property type="match status" value="1"/>
</dbReference>
<dbReference type="InterPro" id="IPR017871">
    <property type="entry name" value="ABC_transporter-like_CS"/>
</dbReference>
<dbReference type="SMART" id="SM00382">
    <property type="entry name" value="AAA"/>
    <property type="match status" value="1"/>
</dbReference>
<keyword evidence="1" id="KW-0547">Nucleotide-binding</keyword>
<dbReference type="PANTHER" id="PTHR43119:SF1">
    <property type="entry name" value="ABC TRANSPORTER DOMAIN-CONTAINING PROTEIN"/>
    <property type="match status" value="1"/>
</dbReference>
<keyword evidence="2" id="KW-0067">ATP-binding</keyword>
<organism evidence="5 6">
    <name type="scientific">Crepidotus variabilis</name>
    <dbReference type="NCBI Taxonomy" id="179855"/>
    <lineage>
        <taxon>Eukaryota</taxon>
        <taxon>Fungi</taxon>
        <taxon>Dikarya</taxon>
        <taxon>Basidiomycota</taxon>
        <taxon>Agaricomycotina</taxon>
        <taxon>Agaricomycetes</taxon>
        <taxon>Agaricomycetidae</taxon>
        <taxon>Agaricales</taxon>
        <taxon>Agaricineae</taxon>
        <taxon>Crepidotaceae</taxon>
        <taxon>Crepidotus</taxon>
    </lineage>
</organism>
<evidence type="ECO:0000313" key="5">
    <source>
        <dbReference type="EMBL" id="KAF9533007.1"/>
    </source>
</evidence>
<gene>
    <name evidence="5" type="ORF">CPB83DRAFT_846773</name>
</gene>
<evidence type="ECO:0000256" key="1">
    <source>
        <dbReference type="ARBA" id="ARBA00022741"/>
    </source>
</evidence>
<feature type="region of interest" description="Disordered" evidence="3">
    <location>
        <begin position="230"/>
        <end position="261"/>
    </location>
</feature>
<dbReference type="GO" id="GO:0016887">
    <property type="term" value="F:ATP hydrolysis activity"/>
    <property type="evidence" value="ECO:0007669"/>
    <property type="project" value="InterPro"/>
</dbReference>
<dbReference type="InterPro" id="IPR003439">
    <property type="entry name" value="ABC_transporter-like_ATP-bd"/>
</dbReference>
<dbReference type="EMBL" id="MU157830">
    <property type="protein sequence ID" value="KAF9533007.1"/>
    <property type="molecule type" value="Genomic_DNA"/>
</dbReference>